<dbReference type="Proteomes" id="UP000464214">
    <property type="component" value="Chromosome"/>
</dbReference>
<evidence type="ECO:0000313" key="2">
    <source>
        <dbReference type="Proteomes" id="UP000464214"/>
    </source>
</evidence>
<accession>A0A6P1P0U2</accession>
<dbReference type="EMBL" id="CP047897">
    <property type="protein sequence ID" value="QHL88011.1"/>
    <property type="molecule type" value="Genomic_DNA"/>
</dbReference>
<protein>
    <recommendedName>
        <fullName evidence="3">STAS/SEC14 domain-containing protein</fullName>
    </recommendedName>
</protein>
<reference evidence="1 2" key="1">
    <citation type="submission" date="2020-01" db="EMBL/GenBank/DDBJ databases">
        <authorList>
            <person name="Kim M."/>
        </authorList>
    </citation>
    <scope>NUCLEOTIDE SEQUENCE [LARGE SCALE GENOMIC DNA]</scope>
    <source>
        <strain evidence="1 2">BT10</strain>
    </source>
</reference>
<organism evidence="1 2">
    <name type="scientific">Nibribacter ruber</name>
    <dbReference type="NCBI Taxonomy" id="2698458"/>
    <lineage>
        <taxon>Bacteria</taxon>
        <taxon>Pseudomonadati</taxon>
        <taxon>Bacteroidota</taxon>
        <taxon>Cytophagia</taxon>
        <taxon>Cytophagales</taxon>
        <taxon>Hymenobacteraceae</taxon>
        <taxon>Nibribacter</taxon>
    </lineage>
</organism>
<keyword evidence="2" id="KW-1185">Reference proteome</keyword>
<dbReference type="RefSeq" id="WP_160691963.1">
    <property type="nucleotide sequence ID" value="NZ_CP047897.1"/>
</dbReference>
<proteinExistence type="predicted"/>
<evidence type="ECO:0008006" key="3">
    <source>
        <dbReference type="Google" id="ProtNLM"/>
    </source>
</evidence>
<gene>
    <name evidence="1" type="ORF">GU926_11455</name>
</gene>
<dbReference type="AlphaFoldDB" id="A0A6P1P0U2"/>
<name>A0A6P1P0U2_9BACT</name>
<dbReference type="KEGG" id="nib:GU926_11455"/>
<sequence>MMLLTQPVVYFESYAVTIRYDAEQSLGMAVWQGKIGSQELREGMLLCANVVDRFGLARWLADNRRMRAFSPEDQLWIMQNAVPQILAGPLQRMATLVSQDVAHVETMAHIVERAGQHNLALCDFKDEEAAVKWLMEEL</sequence>
<evidence type="ECO:0000313" key="1">
    <source>
        <dbReference type="EMBL" id="QHL88011.1"/>
    </source>
</evidence>